<feature type="region of interest" description="Disordered" evidence="2">
    <location>
        <begin position="607"/>
        <end position="632"/>
    </location>
</feature>
<protein>
    <recommendedName>
        <fullName evidence="5">TPR-like protein</fullName>
    </recommendedName>
</protein>
<feature type="region of interest" description="Disordered" evidence="2">
    <location>
        <begin position="809"/>
        <end position="829"/>
    </location>
</feature>
<feature type="compositionally biased region" description="Basic and acidic residues" evidence="2">
    <location>
        <begin position="611"/>
        <end position="621"/>
    </location>
</feature>
<dbReference type="AlphaFoldDB" id="A0A8K0JPI4"/>
<comment type="caution">
    <text evidence="3">The sequence shown here is derived from an EMBL/GenBank/DDBJ whole genome shotgun (WGS) entry which is preliminary data.</text>
</comment>
<evidence type="ECO:0000256" key="1">
    <source>
        <dbReference type="PROSITE-ProRule" id="PRU00339"/>
    </source>
</evidence>
<keyword evidence="4" id="KW-1185">Reference proteome</keyword>
<dbReference type="PANTHER" id="PTHR23082:SF0">
    <property type="entry name" value="GENERAL TRANSCRIPTION FACTOR 3C POLYPEPTIDE 3"/>
    <property type="match status" value="1"/>
</dbReference>
<evidence type="ECO:0000256" key="2">
    <source>
        <dbReference type="SAM" id="MobiDB-lite"/>
    </source>
</evidence>
<evidence type="ECO:0008006" key="5">
    <source>
        <dbReference type="Google" id="ProtNLM"/>
    </source>
</evidence>
<dbReference type="EMBL" id="JABELV010000023">
    <property type="protein sequence ID" value="KAG7562911.1"/>
    <property type="molecule type" value="Genomic_DNA"/>
</dbReference>
<evidence type="ECO:0000313" key="4">
    <source>
        <dbReference type="Proteomes" id="UP000812966"/>
    </source>
</evidence>
<sequence length="1027" mass="117319">MVHDIAHATGGASSVRAVTAREQALLDPLQSIRDDLRAARGFKRRKGGKRGARSKKIPPELEELNTNLLMAFVVGDFNTTFKYAMEMIRIDAEIPVAWTCLAGVHEDRGDHDKEIGCRLIHGQLMKDATTWTNVREHAHDRGSYEVAKYAQKRALSTDPWNPEVLLEAGKYLTEMRDDKMALKCFRRLFTLRPYDIRGLKQCTYIYGSGSAEVDIWEGVHYLVNAFEWHIKTFAGPEDEGEDNQMDREYLQLLVDLLIFARDYDLAATVLKRGERWLQKRSRQIFWDKLEDDSEYDPAGAERAEENNVTEDREGYELEVSMRARLAVIRLKLGHDEDANIHIRTIRENKTDKLDKVKTDKLDKVLAGLWADIAKALMGRARYLEALEMLQAAYEALPNPAPPVDVQDQTVMQTYTDEKAALADCLINIGICNQRLLQYDQAIEIFREVLSDQPNDDATKSKLASALEDRAGPGDLKKALELVKEVRKNQPEERQRIEVPETGPADEGAFFNPVQVSYHQLRAKSRMDKVEANAQLELHTKTLMERMSQVEARAFAGDPMAMQSFISDARQMVTEFRQARVLYPKERGVKFYVRSKVKRIDLSEYQGATGDDEQRLEDRINEESEEDAPATAPDDQLVQKIRTHFLDVSAEQWLEITLKLSTLLLRDNRAFEVVQMCQHMSQTVIFQPEKFKVRLHLVAMSGAMRMGDLSTVLDEIRFFTAYYQYRIEPWQLIAALGSGSLAADRFSNTIWQKYMLRQLRLWNSAANGAEVFWHDPIGRWVLPQTENQKQGITPVANIRGERLVDARQNFRKKRDHEAEPDADVSEGSDHDEVLEETVMTKQALRAILFPGYRPDKPPVPKKRGIALEFIYGQCLASARSWQGAIAYYLRAYRVNPYDSLLCLSLAHAYLARSLQRQCDNKMHMTTLGASFLNRYRALRKNEGDRDLAIEIEYNFGRAFHGLGVLNLAVKHYRQALGEVEASMGEAEDPETVREESPAREAAYNLMSIFLLTGSPLLAKNISDKWLAV</sequence>
<feature type="repeat" description="TPR" evidence="1">
    <location>
        <begin position="422"/>
        <end position="455"/>
    </location>
</feature>
<dbReference type="OrthoDB" id="9991317at2759"/>
<dbReference type="PANTHER" id="PTHR23082">
    <property type="entry name" value="TRANSCRIPTION INITIATION FACTOR IIIC TFIIIC , POLYPEPTIDE 3-RELATED"/>
    <property type="match status" value="1"/>
</dbReference>
<reference evidence="3" key="1">
    <citation type="submission" date="2020-04" db="EMBL/GenBank/DDBJ databases">
        <title>Analysis of mating type loci in Filobasidium floriforme.</title>
        <authorList>
            <person name="Nowrousian M."/>
        </authorList>
    </citation>
    <scope>NUCLEOTIDE SEQUENCE</scope>
    <source>
        <strain evidence="3">CBS 6242</strain>
    </source>
</reference>
<keyword evidence="1" id="KW-0802">TPR repeat</keyword>
<dbReference type="Proteomes" id="UP000812966">
    <property type="component" value="Unassembled WGS sequence"/>
</dbReference>
<accession>A0A8K0JPI4</accession>
<dbReference type="SMART" id="SM00028">
    <property type="entry name" value="TPR"/>
    <property type="match status" value="5"/>
</dbReference>
<evidence type="ECO:0000313" key="3">
    <source>
        <dbReference type="EMBL" id="KAG7562911.1"/>
    </source>
</evidence>
<dbReference type="Gene3D" id="1.25.40.10">
    <property type="entry name" value="Tetratricopeptide repeat domain"/>
    <property type="match status" value="2"/>
</dbReference>
<name>A0A8K0JPI4_9TREE</name>
<organism evidence="3 4">
    <name type="scientific">Filobasidium floriforme</name>
    <dbReference type="NCBI Taxonomy" id="5210"/>
    <lineage>
        <taxon>Eukaryota</taxon>
        <taxon>Fungi</taxon>
        <taxon>Dikarya</taxon>
        <taxon>Basidiomycota</taxon>
        <taxon>Agaricomycotina</taxon>
        <taxon>Tremellomycetes</taxon>
        <taxon>Filobasidiales</taxon>
        <taxon>Filobasidiaceae</taxon>
        <taxon>Filobasidium</taxon>
    </lineage>
</organism>
<dbReference type="GO" id="GO:0000127">
    <property type="term" value="C:transcription factor TFIIIC complex"/>
    <property type="evidence" value="ECO:0007669"/>
    <property type="project" value="TreeGrafter"/>
</dbReference>
<dbReference type="GO" id="GO:0006383">
    <property type="term" value="P:transcription by RNA polymerase III"/>
    <property type="evidence" value="ECO:0007669"/>
    <property type="project" value="InterPro"/>
</dbReference>
<dbReference type="SUPFAM" id="SSF48452">
    <property type="entry name" value="TPR-like"/>
    <property type="match status" value="2"/>
</dbReference>
<proteinExistence type="predicted"/>
<dbReference type="InterPro" id="IPR011990">
    <property type="entry name" value="TPR-like_helical_dom_sf"/>
</dbReference>
<dbReference type="InterPro" id="IPR039340">
    <property type="entry name" value="Tfc4/TFIIIC-102/Sfc4"/>
</dbReference>
<gene>
    <name evidence="3" type="ORF">FFLO_01601</name>
</gene>
<dbReference type="PROSITE" id="PS50005">
    <property type="entry name" value="TPR"/>
    <property type="match status" value="2"/>
</dbReference>
<feature type="repeat" description="TPR" evidence="1">
    <location>
        <begin position="162"/>
        <end position="195"/>
    </location>
</feature>
<dbReference type="InterPro" id="IPR019734">
    <property type="entry name" value="TPR_rpt"/>
</dbReference>